<proteinExistence type="inferred from homology"/>
<feature type="compositionally biased region" description="Acidic residues" evidence="7">
    <location>
        <begin position="14"/>
        <end position="29"/>
    </location>
</feature>
<evidence type="ECO:0000256" key="1">
    <source>
        <dbReference type="ARBA" id="ARBA00005889"/>
    </source>
</evidence>
<protein>
    <recommendedName>
        <fullName evidence="6">Protein FAR1-RELATED SEQUENCE</fullName>
    </recommendedName>
</protein>
<dbReference type="InterPro" id="IPR006564">
    <property type="entry name" value="Znf_PMZ"/>
</dbReference>
<evidence type="ECO:0000256" key="4">
    <source>
        <dbReference type="ARBA" id="ARBA00022833"/>
    </source>
</evidence>
<evidence type="ECO:0000256" key="3">
    <source>
        <dbReference type="ARBA" id="ARBA00022771"/>
    </source>
</evidence>
<organism evidence="9 10">
    <name type="scientific">Arachis hypogaea</name>
    <name type="common">Peanut</name>
    <dbReference type="NCBI Taxonomy" id="3818"/>
    <lineage>
        <taxon>Eukaryota</taxon>
        <taxon>Viridiplantae</taxon>
        <taxon>Streptophyta</taxon>
        <taxon>Embryophyta</taxon>
        <taxon>Tracheophyta</taxon>
        <taxon>Spermatophyta</taxon>
        <taxon>Magnoliopsida</taxon>
        <taxon>eudicotyledons</taxon>
        <taxon>Gunneridae</taxon>
        <taxon>Pentapetalae</taxon>
        <taxon>rosids</taxon>
        <taxon>fabids</taxon>
        <taxon>Fabales</taxon>
        <taxon>Fabaceae</taxon>
        <taxon>Papilionoideae</taxon>
        <taxon>50 kb inversion clade</taxon>
        <taxon>dalbergioids sensu lato</taxon>
        <taxon>Dalbergieae</taxon>
        <taxon>Pterocarpus clade</taxon>
        <taxon>Arachis</taxon>
    </lineage>
</organism>
<evidence type="ECO:0000256" key="5">
    <source>
        <dbReference type="PROSITE-ProRule" id="PRU00325"/>
    </source>
</evidence>
<dbReference type="Proteomes" id="UP000289738">
    <property type="component" value="Chromosome B03"/>
</dbReference>
<dbReference type="AlphaFoldDB" id="A0A445A0C2"/>
<evidence type="ECO:0000313" key="9">
    <source>
        <dbReference type="EMBL" id="RYR19848.1"/>
    </source>
</evidence>
<keyword evidence="2 6" id="KW-0479">Metal-binding</keyword>
<keyword evidence="3 5" id="KW-0863">Zinc-finger</keyword>
<evidence type="ECO:0000256" key="2">
    <source>
        <dbReference type="ARBA" id="ARBA00022723"/>
    </source>
</evidence>
<feature type="compositionally biased region" description="Basic and acidic residues" evidence="7">
    <location>
        <begin position="1"/>
        <end position="13"/>
    </location>
</feature>
<feature type="region of interest" description="Disordered" evidence="7">
    <location>
        <begin position="1"/>
        <end position="29"/>
    </location>
</feature>
<gene>
    <name evidence="9" type="ORF">Ahy_B03g064739</name>
</gene>
<keyword evidence="6" id="KW-0539">Nucleus</keyword>
<keyword evidence="10" id="KW-1185">Reference proteome</keyword>
<dbReference type="EMBL" id="SDMP01000013">
    <property type="protein sequence ID" value="RYR19848.1"/>
    <property type="molecule type" value="Genomic_DNA"/>
</dbReference>
<dbReference type="GO" id="GO:0005634">
    <property type="term" value="C:nucleus"/>
    <property type="evidence" value="ECO:0007669"/>
    <property type="project" value="UniProtKB-SubCell"/>
</dbReference>
<dbReference type="PANTHER" id="PTHR31669">
    <property type="entry name" value="PROTEIN FAR1-RELATED SEQUENCE 10-RELATED"/>
    <property type="match status" value="1"/>
</dbReference>
<feature type="domain" description="SWIM-type" evidence="8">
    <location>
        <begin position="110"/>
        <end position="146"/>
    </location>
</feature>
<comment type="subcellular location">
    <subcellularLocation>
        <location evidence="6">Nucleus</location>
    </subcellularLocation>
</comment>
<dbReference type="PANTHER" id="PTHR31669:SF251">
    <property type="entry name" value="PROTEIN FAR1-RELATED SEQUENCE"/>
    <property type="match status" value="1"/>
</dbReference>
<comment type="similarity">
    <text evidence="1 6">Belongs to the FHY3/FAR1 family.</text>
</comment>
<comment type="function">
    <text evidence="6">Putative transcription activator involved in regulating light control of development.</text>
</comment>
<keyword evidence="4 6" id="KW-0862">Zinc</keyword>
<evidence type="ECO:0000256" key="7">
    <source>
        <dbReference type="SAM" id="MobiDB-lite"/>
    </source>
</evidence>
<evidence type="ECO:0000256" key="6">
    <source>
        <dbReference type="RuleBase" id="RU367018"/>
    </source>
</evidence>
<dbReference type="InterPro" id="IPR007527">
    <property type="entry name" value="Znf_SWIM"/>
</dbReference>
<dbReference type="InterPro" id="IPR031052">
    <property type="entry name" value="FHY3/FAR1"/>
</dbReference>
<dbReference type="GO" id="GO:0008270">
    <property type="term" value="F:zinc ion binding"/>
    <property type="evidence" value="ECO:0007669"/>
    <property type="project" value="UniProtKB-UniRule"/>
</dbReference>
<accession>A0A445A0C2</accession>
<reference evidence="9 10" key="1">
    <citation type="submission" date="2019-01" db="EMBL/GenBank/DDBJ databases">
        <title>Sequencing of cultivated peanut Arachis hypogaea provides insights into genome evolution and oil improvement.</title>
        <authorList>
            <person name="Chen X."/>
        </authorList>
    </citation>
    <scope>NUCLEOTIDE SEQUENCE [LARGE SCALE GENOMIC DNA]</scope>
    <source>
        <strain evidence="10">cv. Fuhuasheng</strain>
        <tissue evidence="9">Leaves</tissue>
    </source>
</reference>
<dbReference type="GO" id="GO:0006355">
    <property type="term" value="P:regulation of DNA-templated transcription"/>
    <property type="evidence" value="ECO:0007669"/>
    <property type="project" value="UniProtKB-UniRule"/>
</dbReference>
<sequence>MDNDGKESYKDGDQSEDLSVEYECSSDESDDMVDVTVDEAEANIINTNGFEKLITDFTIEDIWRLVFDTESQFPVLTMCLESFEKQAVELYTRNIFKLVKDEMKQQQWEFKVSYNKDKDLFACECRLFETRGLPCSHIFGVLKHRNAKCVRTSFILKRWTRDAKSDFICSIGEQDTADDIVPTHRCGAMASICWKLCDISSKNSANYREISGELLKLISKVQNKGDAQARRLSSTSALIGDPAVVKSKGAPRKVPKGQKRRRCSHYKSSRHFVRTCPLLAKEDSPAEYSNAEDEPMILI</sequence>
<comment type="caution">
    <text evidence="9">The sequence shown here is derived from an EMBL/GenBank/DDBJ whole genome shotgun (WGS) entry which is preliminary data.</text>
</comment>
<name>A0A445A0C2_ARAHY</name>
<evidence type="ECO:0000313" key="10">
    <source>
        <dbReference type="Proteomes" id="UP000289738"/>
    </source>
</evidence>
<dbReference type="SMART" id="SM00575">
    <property type="entry name" value="ZnF_PMZ"/>
    <property type="match status" value="1"/>
</dbReference>
<evidence type="ECO:0000259" key="8">
    <source>
        <dbReference type="PROSITE" id="PS50966"/>
    </source>
</evidence>
<dbReference type="PROSITE" id="PS50966">
    <property type="entry name" value="ZF_SWIM"/>
    <property type="match status" value="1"/>
</dbReference>